<dbReference type="InterPro" id="IPR029016">
    <property type="entry name" value="GAF-like_dom_sf"/>
</dbReference>
<name>A0A3M8LMR2_9MICO</name>
<dbReference type="CDD" id="cd01949">
    <property type="entry name" value="GGDEF"/>
    <property type="match status" value="1"/>
</dbReference>
<accession>A0A3M8LMR2</accession>
<dbReference type="SUPFAM" id="SSF55073">
    <property type="entry name" value="Nucleotide cyclase"/>
    <property type="match status" value="1"/>
</dbReference>
<protein>
    <submittedName>
        <fullName evidence="2">Sensor domain-containing diguanylate cyclase</fullName>
    </submittedName>
</protein>
<dbReference type="SMART" id="SM00267">
    <property type="entry name" value="GGDEF"/>
    <property type="match status" value="1"/>
</dbReference>
<organism evidence="2 3">
    <name type="scientific">Cryobacterium tepidiphilum</name>
    <dbReference type="NCBI Taxonomy" id="2486026"/>
    <lineage>
        <taxon>Bacteria</taxon>
        <taxon>Bacillati</taxon>
        <taxon>Actinomycetota</taxon>
        <taxon>Actinomycetes</taxon>
        <taxon>Micrococcales</taxon>
        <taxon>Microbacteriaceae</taxon>
        <taxon>Cryobacterium</taxon>
    </lineage>
</organism>
<dbReference type="Proteomes" id="UP000279859">
    <property type="component" value="Unassembled WGS sequence"/>
</dbReference>
<evidence type="ECO:0000259" key="1">
    <source>
        <dbReference type="PROSITE" id="PS50887"/>
    </source>
</evidence>
<dbReference type="Pfam" id="PF01590">
    <property type="entry name" value="GAF"/>
    <property type="match status" value="1"/>
</dbReference>
<sequence length="341" mass="35723">MTSPLNDSDEDDVITGVRDARRLKAVADADLHGHMADLDLDAVVATLRLACASPIVVVNIVGPDQQTYAAETGIGAECTSVPDTLSFCAEVVDSGEALTVPDAAAHPIYSQNPMVLTGAIGSYAGVPLIDNGVVLGSVAMFDRGAREFSPEVLDILRHQGKLAGSVLALRRSARMDALTGLPNRVLYGDRLAGAVARLERNGGMVCVMYLDIDDFKTINDTFGHGGGDEVLIELGRRLVGVLRPTDTVARFGGDEFVTLCENLGSVDDAEQLAARVVAAAAEPWEIQGRSRTVHVSIGIAVTDSADIEPLELLDEADAAMYLAKSVPGSTSVVAPAPSTES</sequence>
<dbReference type="InterPro" id="IPR043128">
    <property type="entry name" value="Rev_trsase/Diguanyl_cyclase"/>
</dbReference>
<dbReference type="EMBL" id="RDSR01000003">
    <property type="protein sequence ID" value="RNE66793.1"/>
    <property type="molecule type" value="Genomic_DNA"/>
</dbReference>
<dbReference type="SUPFAM" id="SSF55781">
    <property type="entry name" value="GAF domain-like"/>
    <property type="match status" value="1"/>
</dbReference>
<dbReference type="AlphaFoldDB" id="A0A3M8LMR2"/>
<dbReference type="InterPro" id="IPR029787">
    <property type="entry name" value="Nucleotide_cyclase"/>
</dbReference>
<proteinExistence type="predicted"/>
<keyword evidence="3" id="KW-1185">Reference proteome</keyword>
<dbReference type="PROSITE" id="PS50887">
    <property type="entry name" value="GGDEF"/>
    <property type="match status" value="1"/>
</dbReference>
<dbReference type="InterPro" id="IPR052163">
    <property type="entry name" value="DGC-Regulatory_Protein"/>
</dbReference>
<evidence type="ECO:0000313" key="3">
    <source>
        <dbReference type="Proteomes" id="UP000279859"/>
    </source>
</evidence>
<dbReference type="Gene3D" id="3.30.450.40">
    <property type="match status" value="1"/>
</dbReference>
<dbReference type="Gene3D" id="3.30.70.270">
    <property type="match status" value="1"/>
</dbReference>
<dbReference type="InterPro" id="IPR000160">
    <property type="entry name" value="GGDEF_dom"/>
</dbReference>
<dbReference type="PANTHER" id="PTHR46663">
    <property type="entry name" value="DIGUANYLATE CYCLASE DGCT-RELATED"/>
    <property type="match status" value="1"/>
</dbReference>
<feature type="domain" description="GGDEF" evidence="1">
    <location>
        <begin position="203"/>
        <end position="337"/>
    </location>
</feature>
<dbReference type="Pfam" id="PF00990">
    <property type="entry name" value="GGDEF"/>
    <property type="match status" value="1"/>
</dbReference>
<dbReference type="NCBIfam" id="TIGR00254">
    <property type="entry name" value="GGDEF"/>
    <property type="match status" value="1"/>
</dbReference>
<comment type="caution">
    <text evidence="2">The sequence shown here is derived from an EMBL/GenBank/DDBJ whole genome shotgun (WGS) entry which is preliminary data.</text>
</comment>
<reference evidence="2 3" key="1">
    <citation type="submission" date="2018-11" db="EMBL/GenBank/DDBJ databases">
        <title>Cryobacterium sp. nov., isolated from rhizosphere soil of lettuce.</title>
        <authorList>
            <person name="Wang Y."/>
        </authorList>
    </citation>
    <scope>NUCLEOTIDE SEQUENCE [LARGE SCALE GENOMIC DNA]</scope>
    <source>
        <strain evidence="2 3">NEAU-85</strain>
    </source>
</reference>
<dbReference type="SMART" id="SM00065">
    <property type="entry name" value="GAF"/>
    <property type="match status" value="1"/>
</dbReference>
<evidence type="ECO:0000313" key="2">
    <source>
        <dbReference type="EMBL" id="RNE66793.1"/>
    </source>
</evidence>
<gene>
    <name evidence="2" type="ORF">EEJ31_03175</name>
</gene>
<dbReference type="InterPro" id="IPR003018">
    <property type="entry name" value="GAF"/>
</dbReference>
<dbReference type="PANTHER" id="PTHR46663:SF2">
    <property type="entry name" value="GGDEF DOMAIN-CONTAINING PROTEIN"/>
    <property type="match status" value="1"/>
</dbReference>